<dbReference type="GO" id="GO:0008745">
    <property type="term" value="F:N-acetylmuramoyl-L-alanine amidase activity"/>
    <property type="evidence" value="ECO:0007669"/>
    <property type="project" value="UniProtKB-EC"/>
</dbReference>
<feature type="domain" description="Cell wall hydrolase SleB" evidence="2">
    <location>
        <begin position="131"/>
        <end position="233"/>
    </location>
</feature>
<dbReference type="InterPro" id="IPR042047">
    <property type="entry name" value="SleB_dom1"/>
</dbReference>
<dbReference type="SUPFAM" id="SSF47090">
    <property type="entry name" value="PGBD-like"/>
    <property type="match status" value="1"/>
</dbReference>
<reference evidence="3 4" key="1">
    <citation type="submission" date="2021-01" db="EMBL/GenBank/DDBJ databases">
        <title>Genomic Encyclopedia of Type Strains, Phase IV (KMG-IV): sequencing the most valuable type-strain genomes for metagenomic binning, comparative biology and taxonomic classification.</title>
        <authorList>
            <person name="Goeker M."/>
        </authorList>
    </citation>
    <scope>NUCLEOTIDE SEQUENCE [LARGE SCALE GENOMIC DNA]</scope>
    <source>
        <strain evidence="3 4">DSM 25890</strain>
    </source>
</reference>
<feature type="domain" description="Peptidoglycan binding-like" evidence="1">
    <location>
        <begin position="40"/>
        <end position="94"/>
    </location>
</feature>
<dbReference type="RefSeq" id="WP_204402741.1">
    <property type="nucleotide sequence ID" value="NZ_JAFBEE010000013.1"/>
</dbReference>
<keyword evidence="3" id="KW-0378">Hydrolase</keyword>
<evidence type="ECO:0000313" key="4">
    <source>
        <dbReference type="Proteomes" id="UP001314796"/>
    </source>
</evidence>
<proteinExistence type="predicted"/>
<dbReference type="Proteomes" id="UP001314796">
    <property type="component" value="Unassembled WGS sequence"/>
</dbReference>
<organism evidence="3 4">
    <name type="scientific">Alkaliphilus hydrothermalis</name>
    <dbReference type="NCBI Taxonomy" id="1482730"/>
    <lineage>
        <taxon>Bacteria</taxon>
        <taxon>Bacillati</taxon>
        <taxon>Bacillota</taxon>
        <taxon>Clostridia</taxon>
        <taxon>Peptostreptococcales</taxon>
        <taxon>Natronincolaceae</taxon>
        <taxon>Alkaliphilus</taxon>
    </lineage>
</organism>
<dbReference type="InterPro" id="IPR002477">
    <property type="entry name" value="Peptidoglycan-bd-like"/>
</dbReference>
<dbReference type="EC" id="3.5.1.28" evidence="3"/>
<dbReference type="Gene3D" id="1.10.10.2520">
    <property type="entry name" value="Cell wall hydrolase SleB, domain 1"/>
    <property type="match status" value="1"/>
</dbReference>
<name>A0ABS2NR99_9FIRM</name>
<gene>
    <name evidence="3" type="ORF">JOC73_002049</name>
</gene>
<dbReference type="InterPro" id="IPR011105">
    <property type="entry name" value="Cell_wall_hydrolase_SleB"/>
</dbReference>
<dbReference type="Gene3D" id="6.20.240.60">
    <property type="match status" value="1"/>
</dbReference>
<accession>A0ABS2NR99</accession>
<evidence type="ECO:0000259" key="1">
    <source>
        <dbReference type="Pfam" id="PF01471"/>
    </source>
</evidence>
<dbReference type="InterPro" id="IPR036365">
    <property type="entry name" value="PGBD-like_sf"/>
</dbReference>
<dbReference type="Pfam" id="PF01471">
    <property type="entry name" value="PG_binding_1"/>
    <property type="match status" value="1"/>
</dbReference>
<comment type="caution">
    <text evidence="3">The sequence shown here is derived from an EMBL/GenBank/DDBJ whole genome shotgun (WGS) entry which is preliminary data.</text>
</comment>
<dbReference type="InterPro" id="IPR036366">
    <property type="entry name" value="PGBDSf"/>
</dbReference>
<dbReference type="Pfam" id="PF07486">
    <property type="entry name" value="Hydrolase_2"/>
    <property type="match status" value="1"/>
</dbReference>
<dbReference type="EMBL" id="JAFBEE010000013">
    <property type="protein sequence ID" value="MBM7615479.1"/>
    <property type="molecule type" value="Genomic_DNA"/>
</dbReference>
<evidence type="ECO:0000259" key="2">
    <source>
        <dbReference type="Pfam" id="PF07486"/>
    </source>
</evidence>
<protein>
    <submittedName>
        <fullName evidence="3">N-acetylmuramoyl-L-alanine amidase</fullName>
        <ecNumber evidence="3">3.5.1.28</ecNumber>
    </submittedName>
</protein>
<dbReference type="Gene3D" id="1.10.101.10">
    <property type="entry name" value="PGBD-like superfamily/PGBD"/>
    <property type="match status" value="1"/>
</dbReference>
<sequence>MQKYQKRLMAVLLILLFISIQVVGVMAAGESYRNLTIGSRGNDVVRLQTELKNRGLYNSVVDGIYGRITRAAVISFQKASGITVDGIAGRQTQSTLYAKKTTISRSASTKNYTNDDLYWLSRIIHAEAGAEPYQGKVAVGNVVLNRVKSNSFPNTIYNVIFEYYKNIPQFSPVADGTIYNTPSQESIRAAKDALNGARPVGQSTYFFNPDKAAGTWIVRNKSYVTRIGDHVFYQ</sequence>
<evidence type="ECO:0000313" key="3">
    <source>
        <dbReference type="EMBL" id="MBM7615479.1"/>
    </source>
</evidence>
<keyword evidence="4" id="KW-1185">Reference proteome</keyword>